<name>A0A7W3ZSC5_9ACTN</name>
<dbReference type="Proteomes" id="UP000517765">
    <property type="component" value="Unassembled WGS sequence"/>
</dbReference>
<feature type="signal peptide" evidence="2">
    <location>
        <begin position="1"/>
        <end position="28"/>
    </location>
</feature>
<sequence>MPPPQRLINCLLGLALVALLGCAAGAYGADVPRMPWPAAAGQPEQRAGVTDAAAPAKRDGHVCTRHAPGRAGGYTGRTLNPAPSPVPDGATPDTRRPQPARELPEQGPSSGRSRLAAVCCWRI</sequence>
<accession>A0A7W3ZSC5</accession>
<evidence type="ECO:0000313" key="4">
    <source>
        <dbReference type="Proteomes" id="UP000517765"/>
    </source>
</evidence>
<keyword evidence="2" id="KW-0732">Signal</keyword>
<reference evidence="4" key="1">
    <citation type="submission" date="2020-05" db="EMBL/GenBank/DDBJ databases">
        <title>Classification of alakaliphilic streptomycetes isolated from an alkaline soil next to Lonar Crater, India and a proposal for the recognition of Streptomyces alkaliterrae sp. nov.</title>
        <authorList>
            <person name="Golinska P."/>
        </authorList>
    </citation>
    <scope>NUCLEOTIDE SEQUENCE [LARGE SCALE GENOMIC DNA]</scope>
    <source>
        <strain evidence="4">OF8</strain>
    </source>
</reference>
<evidence type="ECO:0000256" key="1">
    <source>
        <dbReference type="SAM" id="MobiDB-lite"/>
    </source>
</evidence>
<dbReference type="EMBL" id="JABJXA010000040">
    <property type="protein sequence ID" value="MBB1259059.1"/>
    <property type="molecule type" value="Genomic_DNA"/>
</dbReference>
<comment type="caution">
    <text evidence="3">The sequence shown here is derived from an EMBL/GenBank/DDBJ whole genome shotgun (WGS) entry which is preliminary data.</text>
</comment>
<protein>
    <recommendedName>
        <fullName evidence="5">Lipoprotein</fullName>
    </recommendedName>
</protein>
<evidence type="ECO:0000313" key="3">
    <source>
        <dbReference type="EMBL" id="MBB1259059.1"/>
    </source>
</evidence>
<proteinExistence type="predicted"/>
<evidence type="ECO:0000256" key="2">
    <source>
        <dbReference type="SAM" id="SignalP"/>
    </source>
</evidence>
<gene>
    <name evidence="3" type="ORF">H3147_09445</name>
</gene>
<feature type="region of interest" description="Disordered" evidence="1">
    <location>
        <begin position="33"/>
        <end position="111"/>
    </location>
</feature>
<organism evidence="3 4">
    <name type="scientific">Streptomyces alkaliterrae</name>
    <dbReference type="NCBI Taxonomy" id="2213162"/>
    <lineage>
        <taxon>Bacteria</taxon>
        <taxon>Bacillati</taxon>
        <taxon>Actinomycetota</taxon>
        <taxon>Actinomycetes</taxon>
        <taxon>Kitasatosporales</taxon>
        <taxon>Streptomycetaceae</taxon>
        <taxon>Streptomyces</taxon>
    </lineage>
</organism>
<evidence type="ECO:0008006" key="5">
    <source>
        <dbReference type="Google" id="ProtNLM"/>
    </source>
</evidence>
<dbReference type="PROSITE" id="PS51257">
    <property type="entry name" value="PROKAR_LIPOPROTEIN"/>
    <property type="match status" value="1"/>
</dbReference>
<feature type="chain" id="PRO_5031522333" description="Lipoprotein" evidence="2">
    <location>
        <begin position="29"/>
        <end position="123"/>
    </location>
</feature>
<dbReference type="RefSeq" id="WP_181356290.1">
    <property type="nucleotide sequence ID" value="NZ_JABJXA010000040.1"/>
</dbReference>
<dbReference type="AlphaFoldDB" id="A0A7W3ZSC5"/>